<feature type="compositionally biased region" description="Low complexity" evidence="1">
    <location>
        <begin position="58"/>
        <end position="67"/>
    </location>
</feature>
<gene>
    <name evidence="2" type="ORF">MCHLO_05480</name>
</gene>
<dbReference type="EMBL" id="DF844190">
    <property type="protein sequence ID" value="GAT48044.1"/>
    <property type="molecule type" value="Genomic_DNA"/>
</dbReference>
<feature type="compositionally biased region" description="Basic and acidic residues" evidence="1">
    <location>
        <begin position="140"/>
        <end position="155"/>
    </location>
</feature>
<protein>
    <submittedName>
        <fullName evidence="2">Uncharacterized protein</fullName>
    </submittedName>
</protein>
<accession>A0ABQ0LA77</accession>
<feature type="compositionally biased region" description="Basic and acidic residues" evidence="1">
    <location>
        <begin position="100"/>
        <end position="116"/>
    </location>
</feature>
<evidence type="ECO:0000313" key="2">
    <source>
        <dbReference type="EMBL" id="GAT48044.1"/>
    </source>
</evidence>
<organism evidence="2 3">
    <name type="scientific">Mycena chlorophos</name>
    <name type="common">Agaric fungus</name>
    <name type="synonym">Agaricus chlorophos</name>
    <dbReference type="NCBI Taxonomy" id="658473"/>
    <lineage>
        <taxon>Eukaryota</taxon>
        <taxon>Fungi</taxon>
        <taxon>Dikarya</taxon>
        <taxon>Basidiomycota</taxon>
        <taxon>Agaricomycotina</taxon>
        <taxon>Agaricomycetes</taxon>
        <taxon>Agaricomycetidae</taxon>
        <taxon>Agaricales</taxon>
        <taxon>Marasmiineae</taxon>
        <taxon>Mycenaceae</taxon>
        <taxon>Mycena</taxon>
    </lineage>
</organism>
<name>A0ABQ0LA77_MYCCL</name>
<feature type="region of interest" description="Disordered" evidence="1">
    <location>
        <begin position="20"/>
        <end position="155"/>
    </location>
</feature>
<evidence type="ECO:0000256" key="1">
    <source>
        <dbReference type="SAM" id="MobiDB-lite"/>
    </source>
</evidence>
<proteinExistence type="predicted"/>
<sequence>MSSKTTDRKRLFPFRNLLKELETRKDSQINPRDSSESDDAAPADKRARRISVGGSMLKPAAKPAAKPGRIIVIPRAPNVPQKTSSAPSSASSRRHTRSSSRRDVALHDDDAAKEEPAPASRRRPNRRPNLNTNTVAGPEAQRDDVAGHGKQIKDLGARLDKMEKELASMRKCIRKQSSDEEEEMGQAQVAKKRKGNQRK</sequence>
<evidence type="ECO:0000313" key="3">
    <source>
        <dbReference type="Proteomes" id="UP000815677"/>
    </source>
</evidence>
<dbReference type="Proteomes" id="UP000815677">
    <property type="component" value="Unassembled WGS sequence"/>
</dbReference>
<reference evidence="2" key="1">
    <citation type="submission" date="2014-09" db="EMBL/GenBank/DDBJ databases">
        <title>Genome sequence of the luminous mushroom Mycena chlorophos for searching fungal bioluminescence genes.</title>
        <authorList>
            <person name="Tanaka Y."/>
            <person name="Kasuga D."/>
            <person name="Oba Y."/>
            <person name="Hase S."/>
            <person name="Sato K."/>
            <person name="Oba Y."/>
            <person name="Sakakibara Y."/>
        </authorList>
    </citation>
    <scope>NUCLEOTIDE SEQUENCE</scope>
</reference>
<feature type="compositionally biased region" description="Basic residues" evidence="1">
    <location>
        <begin position="190"/>
        <end position="199"/>
    </location>
</feature>
<feature type="region of interest" description="Disordered" evidence="1">
    <location>
        <begin position="169"/>
        <end position="199"/>
    </location>
</feature>
<keyword evidence="3" id="KW-1185">Reference proteome</keyword>